<dbReference type="InterPro" id="IPR050446">
    <property type="entry name" value="FAD-oxidoreductase/Apoptosis"/>
</dbReference>
<dbReference type="Gene3D" id="3.50.50.60">
    <property type="entry name" value="FAD/NAD(P)-binding domain"/>
    <property type="match status" value="2"/>
</dbReference>
<dbReference type="PANTHER" id="PTHR43557">
    <property type="entry name" value="APOPTOSIS-INDUCING FACTOR 1"/>
    <property type="match status" value="1"/>
</dbReference>
<evidence type="ECO:0000256" key="1">
    <source>
        <dbReference type="ARBA" id="ARBA00001974"/>
    </source>
</evidence>
<feature type="domain" description="FAD/NAD(P)-binding" evidence="5">
    <location>
        <begin position="5"/>
        <end position="302"/>
    </location>
</feature>
<evidence type="ECO:0000256" key="4">
    <source>
        <dbReference type="ARBA" id="ARBA00023002"/>
    </source>
</evidence>
<dbReference type="AlphaFoldDB" id="A0A2W0EVU6"/>
<keyword evidence="4" id="KW-0560">Oxidoreductase</keyword>
<comment type="caution">
    <text evidence="7">The sequence shown here is derived from an EMBL/GenBank/DDBJ whole genome shotgun (WGS) entry which is preliminary data.</text>
</comment>
<protein>
    <submittedName>
        <fullName evidence="7">Pyridine nucleotide-disulfide oxidoreductase</fullName>
    </submittedName>
</protein>
<dbReference type="InterPro" id="IPR036188">
    <property type="entry name" value="FAD/NAD-bd_sf"/>
</dbReference>
<dbReference type="PANTHER" id="PTHR43557:SF2">
    <property type="entry name" value="RIESKE DOMAIN-CONTAINING PROTEIN-RELATED"/>
    <property type="match status" value="1"/>
</dbReference>
<comment type="cofactor">
    <cofactor evidence="1">
        <name>FAD</name>
        <dbReference type="ChEBI" id="CHEBI:57692"/>
    </cofactor>
</comment>
<dbReference type="PRINTS" id="PR00411">
    <property type="entry name" value="PNDRDTASEI"/>
</dbReference>
<dbReference type="SUPFAM" id="SSF55424">
    <property type="entry name" value="FAD/NAD-linked reductases, dimerisation (C-terminal) domain"/>
    <property type="match status" value="1"/>
</dbReference>
<sequence>MSNEHVVVIGGSHGAAQLVASLRQEGWTGKISLVSAEPIVPYHRPPLSKTYLAGEQHQDEILIRPANFYEGAEVDLVLGSRVIAINREDKSITLHDGGKISYDKLALTTGAKVRRLALPGDHLQGVLYLRDLGDVDRIRQFTGNGKHAVIIGGGYIGLETAASLKKCGMHVTVLEALPRVLQRVTAPQISEFYMRIHREEGVEVLTGVVAKSINGEGLVESVSCENDLRLKADLVIIGIGVLPETKLAEDAGLEVDNGILVDEFARTSDHDIVAAGDCTNHFNPLYQRRIRLESVQNATDQAKTAAKSLCGKLEPYRALPWFWSDQYDVKLQIAGLSQGYDHVVVRGDWEKGRSFSVFYFLKEKFIAVDAVNRPKEFMLSRRLLAEGRTPDLTRLGDDSIPIQDLLKA</sequence>
<evidence type="ECO:0000256" key="2">
    <source>
        <dbReference type="ARBA" id="ARBA00022630"/>
    </source>
</evidence>
<dbReference type="OrthoDB" id="9800167at2"/>
<dbReference type="SUPFAM" id="SSF51905">
    <property type="entry name" value="FAD/NAD(P)-binding domain"/>
    <property type="match status" value="2"/>
</dbReference>
<proteinExistence type="predicted"/>
<dbReference type="Gene3D" id="3.30.390.30">
    <property type="match status" value="1"/>
</dbReference>
<dbReference type="InterPro" id="IPR028202">
    <property type="entry name" value="Reductase_C"/>
</dbReference>
<dbReference type="Pfam" id="PF14759">
    <property type="entry name" value="Reductase_C"/>
    <property type="match status" value="1"/>
</dbReference>
<dbReference type="Pfam" id="PF07992">
    <property type="entry name" value="Pyr_redox_2"/>
    <property type="match status" value="1"/>
</dbReference>
<evidence type="ECO:0000313" key="8">
    <source>
        <dbReference type="Proteomes" id="UP000247437"/>
    </source>
</evidence>
<evidence type="ECO:0000259" key="6">
    <source>
        <dbReference type="Pfam" id="PF14759"/>
    </source>
</evidence>
<dbReference type="PRINTS" id="PR00368">
    <property type="entry name" value="FADPNR"/>
</dbReference>
<dbReference type="Proteomes" id="UP000247437">
    <property type="component" value="Unassembled WGS sequence"/>
</dbReference>
<evidence type="ECO:0000313" key="7">
    <source>
        <dbReference type="EMBL" id="PYY72510.1"/>
    </source>
</evidence>
<dbReference type="GO" id="GO:0005737">
    <property type="term" value="C:cytoplasm"/>
    <property type="evidence" value="ECO:0007669"/>
    <property type="project" value="TreeGrafter"/>
</dbReference>
<dbReference type="RefSeq" id="WP_110656833.1">
    <property type="nucleotide sequence ID" value="NZ_PDLL01000003.1"/>
</dbReference>
<evidence type="ECO:0000259" key="5">
    <source>
        <dbReference type="Pfam" id="PF07992"/>
    </source>
</evidence>
<feature type="domain" description="Reductase C-terminal" evidence="6">
    <location>
        <begin position="321"/>
        <end position="406"/>
    </location>
</feature>
<keyword evidence="3" id="KW-0274">FAD</keyword>
<dbReference type="GO" id="GO:0016651">
    <property type="term" value="F:oxidoreductase activity, acting on NAD(P)H"/>
    <property type="evidence" value="ECO:0007669"/>
    <property type="project" value="TreeGrafter"/>
</dbReference>
<name>A0A2W0EVU6_PSEJE</name>
<dbReference type="InterPro" id="IPR016156">
    <property type="entry name" value="FAD/NAD-linked_Rdtase_dimer_sf"/>
</dbReference>
<accession>A0A2W0EVU6</accession>
<evidence type="ECO:0000256" key="3">
    <source>
        <dbReference type="ARBA" id="ARBA00022827"/>
    </source>
</evidence>
<dbReference type="InterPro" id="IPR023753">
    <property type="entry name" value="FAD/NAD-binding_dom"/>
</dbReference>
<organism evidence="7 8">
    <name type="scientific">Pseudomonas jessenii</name>
    <dbReference type="NCBI Taxonomy" id="77298"/>
    <lineage>
        <taxon>Bacteria</taxon>
        <taxon>Pseudomonadati</taxon>
        <taxon>Pseudomonadota</taxon>
        <taxon>Gammaproteobacteria</taxon>
        <taxon>Pseudomonadales</taxon>
        <taxon>Pseudomonadaceae</taxon>
        <taxon>Pseudomonas</taxon>
    </lineage>
</organism>
<dbReference type="EMBL" id="PDLL01000003">
    <property type="protein sequence ID" value="PYY72510.1"/>
    <property type="molecule type" value="Genomic_DNA"/>
</dbReference>
<reference evidence="7 8" key="1">
    <citation type="journal article" date="2018" name="Appl. Microbiol. Biotechnol.">
        <title>Characterization of the caprolactam degradation pathway in Pseudomonas jessenii using mass spectrometry-based proteomics.</title>
        <authorList>
            <person name="Otzen M."/>
            <person name="Palacio C."/>
            <person name="Janssen D.B."/>
        </authorList>
    </citation>
    <scope>NUCLEOTIDE SEQUENCE [LARGE SCALE GENOMIC DNA]</scope>
    <source>
        <strain evidence="7 8">GO3</strain>
    </source>
</reference>
<gene>
    <name evidence="7" type="ORF">CRX42_00770</name>
</gene>
<keyword evidence="2" id="KW-0285">Flavoprotein</keyword>